<comment type="subcellular location">
    <subcellularLocation>
        <location evidence="1">Nucleus</location>
    </subcellularLocation>
</comment>
<dbReference type="InterPro" id="IPR017930">
    <property type="entry name" value="Myb_dom"/>
</dbReference>
<dbReference type="InterPro" id="IPR001005">
    <property type="entry name" value="SANT/Myb"/>
</dbReference>
<feature type="compositionally biased region" description="Polar residues" evidence="3">
    <location>
        <begin position="119"/>
        <end position="132"/>
    </location>
</feature>
<keyword evidence="7" id="KW-1185">Reference proteome</keyword>
<organism evidence="6 7">
    <name type="scientific">Morella rubra</name>
    <name type="common">Chinese bayberry</name>
    <dbReference type="NCBI Taxonomy" id="262757"/>
    <lineage>
        <taxon>Eukaryota</taxon>
        <taxon>Viridiplantae</taxon>
        <taxon>Streptophyta</taxon>
        <taxon>Embryophyta</taxon>
        <taxon>Tracheophyta</taxon>
        <taxon>Spermatophyta</taxon>
        <taxon>Magnoliopsida</taxon>
        <taxon>eudicotyledons</taxon>
        <taxon>Gunneridae</taxon>
        <taxon>Pentapetalae</taxon>
        <taxon>rosids</taxon>
        <taxon>fabids</taxon>
        <taxon>Fagales</taxon>
        <taxon>Myricaceae</taxon>
        <taxon>Morella</taxon>
    </lineage>
</organism>
<dbReference type="Gene3D" id="1.10.10.60">
    <property type="entry name" value="Homeodomain-like"/>
    <property type="match status" value="1"/>
</dbReference>
<evidence type="ECO:0000313" key="7">
    <source>
        <dbReference type="Proteomes" id="UP000516437"/>
    </source>
</evidence>
<protein>
    <submittedName>
        <fullName evidence="6">Transcription factor MYB98</fullName>
    </submittedName>
</protein>
<dbReference type="PANTHER" id="PTHR45614">
    <property type="entry name" value="MYB PROTEIN-RELATED"/>
    <property type="match status" value="1"/>
</dbReference>
<dbReference type="GO" id="GO:0005634">
    <property type="term" value="C:nucleus"/>
    <property type="evidence" value="ECO:0007669"/>
    <property type="project" value="UniProtKB-SubCell"/>
</dbReference>
<gene>
    <name evidence="6" type="ORF">CJ030_MR6G015579</name>
</gene>
<feature type="domain" description="Myb-like" evidence="4">
    <location>
        <begin position="52"/>
        <end position="102"/>
    </location>
</feature>
<dbReference type="OrthoDB" id="2143914at2759"/>
<comment type="caution">
    <text evidence="6">The sequence shown here is derived from an EMBL/GenBank/DDBJ whole genome shotgun (WGS) entry which is preliminary data.</text>
</comment>
<dbReference type="PROSITE" id="PS50090">
    <property type="entry name" value="MYB_LIKE"/>
    <property type="match status" value="1"/>
</dbReference>
<evidence type="ECO:0000259" key="4">
    <source>
        <dbReference type="PROSITE" id="PS50090"/>
    </source>
</evidence>
<dbReference type="FunFam" id="1.10.10.60:FF:000381">
    <property type="entry name" value="Transcription factor MYB119"/>
    <property type="match status" value="1"/>
</dbReference>
<sequence length="246" mass="28089">MEFDTNFRDDFLFLSSLFSDTPPKPTNVFSLGASSSKDDKEEKYMNTFQGGSSRRQKDSWTEEEDKILIEAHKELGNKWAEIARRLPGRTENTIKNHWNATKRRQQSKRRSKDSEQKGSLLQSYIKSVSSTSPPVDRNVNIFSQSNKQMVNVMTNHKIHLDSSDPTSADWAIPTYDRNEALILSSEKNMLPGNGGFVSKLLEEMRRSSVGAETDMELEMQIGMDSLKQGEMKKEMDLMEMLCMGNL</sequence>
<dbReference type="InterPro" id="IPR050560">
    <property type="entry name" value="MYB_TF"/>
</dbReference>
<evidence type="ECO:0000256" key="3">
    <source>
        <dbReference type="SAM" id="MobiDB-lite"/>
    </source>
</evidence>
<dbReference type="GO" id="GO:0000981">
    <property type="term" value="F:DNA-binding transcription factor activity, RNA polymerase II-specific"/>
    <property type="evidence" value="ECO:0007669"/>
    <property type="project" value="TreeGrafter"/>
</dbReference>
<dbReference type="Proteomes" id="UP000516437">
    <property type="component" value="Chromosome 6"/>
</dbReference>
<dbReference type="CDD" id="cd00167">
    <property type="entry name" value="SANT"/>
    <property type="match status" value="1"/>
</dbReference>
<dbReference type="GO" id="GO:0000978">
    <property type="term" value="F:RNA polymerase II cis-regulatory region sequence-specific DNA binding"/>
    <property type="evidence" value="ECO:0007669"/>
    <property type="project" value="TreeGrafter"/>
</dbReference>
<dbReference type="PROSITE" id="PS51294">
    <property type="entry name" value="HTH_MYB"/>
    <property type="match status" value="1"/>
</dbReference>
<accession>A0A6A1V8V7</accession>
<feature type="region of interest" description="Disordered" evidence="3">
    <location>
        <begin position="24"/>
        <end position="60"/>
    </location>
</feature>
<dbReference type="SMART" id="SM00717">
    <property type="entry name" value="SANT"/>
    <property type="match status" value="1"/>
</dbReference>
<evidence type="ECO:0000259" key="5">
    <source>
        <dbReference type="PROSITE" id="PS51294"/>
    </source>
</evidence>
<evidence type="ECO:0000256" key="2">
    <source>
        <dbReference type="ARBA" id="ARBA00023242"/>
    </source>
</evidence>
<feature type="domain" description="HTH myb-type" evidence="5">
    <location>
        <begin position="52"/>
        <end position="106"/>
    </location>
</feature>
<dbReference type="InterPro" id="IPR009057">
    <property type="entry name" value="Homeodomain-like_sf"/>
</dbReference>
<feature type="compositionally biased region" description="Basic residues" evidence="3">
    <location>
        <begin position="100"/>
        <end position="111"/>
    </location>
</feature>
<evidence type="ECO:0000256" key="1">
    <source>
        <dbReference type="ARBA" id="ARBA00004123"/>
    </source>
</evidence>
<evidence type="ECO:0000313" key="6">
    <source>
        <dbReference type="EMBL" id="KAB1209153.1"/>
    </source>
</evidence>
<proteinExistence type="predicted"/>
<dbReference type="Pfam" id="PF00249">
    <property type="entry name" value="Myb_DNA-binding"/>
    <property type="match status" value="1"/>
</dbReference>
<dbReference type="AlphaFoldDB" id="A0A6A1V8V7"/>
<name>A0A6A1V8V7_9ROSI</name>
<keyword evidence="2" id="KW-0539">Nucleus</keyword>
<reference evidence="6 7" key="1">
    <citation type="journal article" date="2019" name="Plant Biotechnol. J.">
        <title>The red bayberry genome and genetic basis of sex determination.</title>
        <authorList>
            <person name="Jia H.M."/>
            <person name="Jia H.J."/>
            <person name="Cai Q.L."/>
            <person name="Wang Y."/>
            <person name="Zhao H.B."/>
            <person name="Yang W.F."/>
            <person name="Wang G.Y."/>
            <person name="Li Y.H."/>
            <person name="Zhan D.L."/>
            <person name="Shen Y.T."/>
            <person name="Niu Q.F."/>
            <person name="Chang L."/>
            <person name="Qiu J."/>
            <person name="Zhao L."/>
            <person name="Xie H.B."/>
            <person name="Fu W.Y."/>
            <person name="Jin J."/>
            <person name="Li X.W."/>
            <person name="Jiao Y."/>
            <person name="Zhou C.C."/>
            <person name="Tu T."/>
            <person name="Chai C.Y."/>
            <person name="Gao J.L."/>
            <person name="Fan L.J."/>
            <person name="van de Weg E."/>
            <person name="Wang J.Y."/>
            <person name="Gao Z.S."/>
        </authorList>
    </citation>
    <scope>NUCLEOTIDE SEQUENCE [LARGE SCALE GENOMIC DNA]</scope>
    <source>
        <tissue evidence="6">Leaves</tissue>
    </source>
</reference>
<feature type="compositionally biased region" description="Polar residues" evidence="3">
    <location>
        <begin position="90"/>
        <end position="99"/>
    </location>
</feature>
<dbReference type="PANTHER" id="PTHR45614:SF273">
    <property type="entry name" value="MYB DOMAIN PROTEIN 100-RELATED"/>
    <property type="match status" value="1"/>
</dbReference>
<dbReference type="EMBL" id="RXIC02000024">
    <property type="protein sequence ID" value="KAB1209153.1"/>
    <property type="molecule type" value="Genomic_DNA"/>
</dbReference>
<feature type="region of interest" description="Disordered" evidence="3">
    <location>
        <begin position="90"/>
        <end position="132"/>
    </location>
</feature>
<dbReference type="SUPFAM" id="SSF46689">
    <property type="entry name" value="Homeodomain-like"/>
    <property type="match status" value="1"/>
</dbReference>